<dbReference type="EMBL" id="KI294794">
    <property type="protein sequence ID" value="ESA03808.1"/>
    <property type="molecule type" value="Genomic_DNA"/>
</dbReference>
<gene>
    <name evidence="1" type="ORF">GLOINDRAFT_5223</name>
</gene>
<dbReference type="HOGENOM" id="CLU_2455913_0_0_1"/>
<reference evidence="1" key="1">
    <citation type="submission" date="2013-07" db="EMBL/GenBank/DDBJ databases">
        <title>The genome of an arbuscular mycorrhizal fungus provides insights into the evolution of the oldest plant symbiosis.</title>
        <authorList>
            <consortium name="DOE Joint Genome Institute"/>
            <person name="Tisserant E."/>
            <person name="Malbreil M."/>
            <person name="Kuo A."/>
            <person name="Kohler A."/>
            <person name="Symeonidi A."/>
            <person name="Balestrini R."/>
            <person name="Charron P."/>
            <person name="Duensing N."/>
            <person name="Frei-dit-Frey N."/>
            <person name="Gianinazzi-Pearson V."/>
            <person name="Gilbert B."/>
            <person name="Handa Y."/>
            <person name="Hijri M."/>
            <person name="Kaul R."/>
            <person name="Kawaguchi M."/>
            <person name="Krajinski F."/>
            <person name="Lammers P."/>
            <person name="Lapierre D."/>
            <person name="Masclaux F.G."/>
            <person name="Murat C."/>
            <person name="Morin E."/>
            <person name="Ndikumana S."/>
            <person name="Pagni M."/>
            <person name="Petitpierre D."/>
            <person name="Requena N."/>
            <person name="Rosikiewicz P."/>
            <person name="Riley R."/>
            <person name="Saito K."/>
            <person name="San Clemente H."/>
            <person name="Shapiro H."/>
            <person name="van Tuinen D."/>
            <person name="Becard G."/>
            <person name="Bonfante P."/>
            <person name="Paszkowski U."/>
            <person name="Shachar-Hill Y."/>
            <person name="Young J.P."/>
            <person name="Sanders I.R."/>
            <person name="Henrissat B."/>
            <person name="Rensing S.A."/>
            <person name="Grigoriev I.V."/>
            <person name="Corradi N."/>
            <person name="Roux C."/>
            <person name="Martin F."/>
        </authorList>
    </citation>
    <scope>NUCLEOTIDE SEQUENCE</scope>
    <source>
        <strain evidence="1">DAOM 197198</strain>
    </source>
</reference>
<dbReference type="AlphaFoldDB" id="U9TBV9"/>
<accession>U9TBV9</accession>
<name>U9TBV9_RHIID</name>
<sequence>MLPNKQPDKHRVDVQVCCYAIRDVRDFIAINWLIKESFSLTLDHEDYVNEELEYASDVGHLLTVNAPLMAPRGLLLDTMDTKKMGRRRL</sequence>
<protein>
    <submittedName>
        <fullName evidence="1">Uncharacterized protein</fullName>
    </submittedName>
</protein>
<organism evidence="1">
    <name type="scientific">Rhizophagus irregularis (strain DAOM 181602 / DAOM 197198 / MUCL 43194)</name>
    <name type="common">Arbuscular mycorrhizal fungus</name>
    <name type="synonym">Glomus intraradices</name>
    <dbReference type="NCBI Taxonomy" id="747089"/>
    <lineage>
        <taxon>Eukaryota</taxon>
        <taxon>Fungi</taxon>
        <taxon>Fungi incertae sedis</taxon>
        <taxon>Mucoromycota</taxon>
        <taxon>Glomeromycotina</taxon>
        <taxon>Glomeromycetes</taxon>
        <taxon>Glomerales</taxon>
        <taxon>Glomeraceae</taxon>
        <taxon>Rhizophagus</taxon>
    </lineage>
</organism>
<proteinExistence type="predicted"/>
<evidence type="ECO:0000313" key="1">
    <source>
        <dbReference type="EMBL" id="ESA03808.1"/>
    </source>
</evidence>